<keyword evidence="6 12" id="KW-1133">Transmembrane helix</keyword>
<feature type="compositionally biased region" description="Acidic residues" evidence="11">
    <location>
        <begin position="1055"/>
        <end position="1066"/>
    </location>
</feature>
<evidence type="ECO:0008006" key="17">
    <source>
        <dbReference type="Google" id="ProtNLM"/>
    </source>
</evidence>
<keyword evidence="10" id="KW-0739">Sodium transport</keyword>
<feature type="transmembrane region" description="Helical" evidence="12">
    <location>
        <begin position="296"/>
        <end position="315"/>
    </location>
</feature>
<feature type="compositionally biased region" description="Acidic residues" evidence="11">
    <location>
        <begin position="1007"/>
        <end position="1019"/>
    </location>
</feature>
<dbReference type="InterPro" id="IPR013928">
    <property type="entry name" value="Cation/H_antiporter_C"/>
</dbReference>
<evidence type="ECO:0000256" key="3">
    <source>
        <dbReference type="ARBA" id="ARBA00022448"/>
    </source>
</evidence>
<dbReference type="GO" id="GO:0030007">
    <property type="term" value="P:intracellular potassium ion homeostasis"/>
    <property type="evidence" value="ECO:0007669"/>
    <property type="project" value="TreeGrafter"/>
</dbReference>
<evidence type="ECO:0000256" key="12">
    <source>
        <dbReference type="SAM" id="Phobius"/>
    </source>
</evidence>
<feature type="region of interest" description="Disordered" evidence="11">
    <location>
        <begin position="929"/>
        <end position="1066"/>
    </location>
</feature>
<feature type="transmembrane region" description="Helical" evidence="12">
    <location>
        <begin position="413"/>
        <end position="439"/>
    </location>
</feature>
<evidence type="ECO:0000256" key="7">
    <source>
        <dbReference type="ARBA" id="ARBA00023053"/>
    </source>
</evidence>
<keyword evidence="5 12" id="KW-0812">Transmembrane</keyword>
<feature type="region of interest" description="Disordered" evidence="11">
    <location>
        <begin position="696"/>
        <end position="715"/>
    </location>
</feature>
<feature type="compositionally biased region" description="Polar residues" evidence="11">
    <location>
        <begin position="812"/>
        <end position="822"/>
    </location>
</feature>
<dbReference type="InterPro" id="IPR038770">
    <property type="entry name" value="Na+/solute_symporter_sf"/>
</dbReference>
<evidence type="ECO:0000256" key="10">
    <source>
        <dbReference type="ARBA" id="ARBA00023201"/>
    </source>
</evidence>
<keyword evidence="7" id="KW-0915">Sodium</keyword>
<evidence type="ECO:0000259" key="14">
    <source>
        <dbReference type="Pfam" id="PF08619"/>
    </source>
</evidence>
<dbReference type="PANTHER" id="PTHR31382">
    <property type="entry name" value="NA(+)/H(+) ANTIPORTER"/>
    <property type="match status" value="1"/>
</dbReference>
<feature type="transmembrane region" description="Helical" evidence="12">
    <location>
        <begin position="246"/>
        <end position="262"/>
    </location>
</feature>
<dbReference type="InterPro" id="IPR006153">
    <property type="entry name" value="Cation/H_exchanger_TM"/>
</dbReference>
<evidence type="ECO:0000256" key="5">
    <source>
        <dbReference type="ARBA" id="ARBA00022692"/>
    </source>
</evidence>
<dbReference type="Gene3D" id="1.20.1530.20">
    <property type="match status" value="1"/>
</dbReference>
<evidence type="ECO:0000256" key="8">
    <source>
        <dbReference type="ARBA" id="ARBA00023065"/>
    </source>
</evidence>
<feature type="compositionally biased region" description="Basic and acidic residues" evidence="11">
    <location>
        <begin position="884"/>
        <end position="893"/>
    </location>
</feature>
<evidence type="ECO:0000256" key="9">
    <source>
        <dbReference type="ARBA" id="ARBA00023136"/>
    </source>
</evidence>
<feature type="compositionally biased region" description="Basic residues" evidence="11">
    <location>
        <begin position="953"/>
        <end position="962"/>
    </location>
</feature>
<protein>
    <recommendedName>
        <fullName evidence="17">Cation/H+ exchanger domain-containing protein</fullName>
    </recommendedName>
</protein>
<comment type="similarity">
    <text evidence="2">Belongs to the fungal Na(+)/H(+) exchanger family.</text>
</comment>
<evidence type="ECO:0000256" key="4">
    <source>
        <dbReference type="ARBA" id="ARBA00022449"/>
    </source>
</evidence>
<feature type="transmembrane region" description="Helical" evidence="12">
    <location>
        <begin position="361"/>
        <end position="383"/>
    </location>
</feature>
<comment type="subcellular location">
    <subcellularLocation>
        <location evidence="1">Membrane</location>
        <topology evidence="1">Multi-pass membrane protein</topology>
    </subcellularLocation>
</comment>
<evidence type="ECO:0000256" key="11">
    <source>
        <dbReference type="SAM" id="MobiDB-lite"/>
    </source>
</evidence>
<dbReference type="GO" id="GO:0042391">
    <property type="term" value="P:regulation of membrane potential"/>
    <property type="evidence" value="ECO:0007669"/>
    <property type="project" value="InterPro"/>
</dbReference>
<evidence type="ECO:0000256" key="1">
    <source>
        <dbReference type="ARBA" id="ARBA00004141"/>
    </source>
</evidence>
<keyword evidence="16" id="KW-1185">Reference proteome</keyword>
<feature type="transmembrane region" description="Helical" evidence="12">
    <location>
        <begin position="102"/>
        <end position="125"/>
    </location>
</feature>
<dbReference type="FunFam" id="1.20.1530.20:FF:000015">
    <property type="entry name" value="Na(+)/H(+) antiporter 2"/>
    <property type="match status" value="1"/>
</dbReference>
<proteinExistence type="inferred from homology"/>
<evidence type="ECO:0000313" key="16">
    <source>
        <dbReference type="Proteomes" id="UP000094801"/>
    </source>
</evidence>
<dbReference type="OrthoDB" id="5327978at2759"/>
<reference evidence="16" key="1">
    <citation type="submission" date="2016-04" db="EMBL/GenBank/DDBJ databases">
        <title>Comparative genomics of biotechnologically important yeasts.</title>
        <authorList>
            <consortium name="DOE Joint Genome Institute"/>
            <person name="Riley R."/>
            <person name="Haridas S."/>
            <person name="Wolfe K.H."/>
            <person name="Lopes M.R."/>
            <person name="Hittinger C.T."/>
            <person name="Goker M."/>
            <person name="Salamov A."/>
            <person name="Wisecaver J."/>
            <person name="Long T.M."/>
            <person name="Aerts A.L."/>
            <person name="Barry K."/>
            <person name="Choi C."/>
            <person name="Clum A."/>
            <person name="Coughlan A.Y."/>
            <person name="Deshpande S."/>
            <person name="Douglass A.P."/>
            <person name="Hanson S.J."/>
            <person name="Klenk H.-P."/>
            <person name="Labutti K."/>
            <person name="Lapidus A."/>
            <person name="Lindquist E."/>
            <person name="Lipzen A."/>
            <person name="Meier-Kolthoff J.P."/>
            <person name="Ohm R.A."/>
            <person name="Otillar R.P."/>
            <person name="Pangilinan J."/>
            <person name="Peng Y."/>
            <person name="Rokas A."/>
            <person name="Rosa C.A."/>
            <person name="Scheuner C."/>
            <person name="Sibirny A.A."/>
            <person name="Slot J.C."/>
            <person name="Stielow J.B."/>
            <person name="Sun H."/>
            <person name="Kurtzman C.P."/>
            <person name="Blackwell M."/>
            <person name="Grigoriev I.V."/>
            <person name="Jeffries T.W."/>
        </authorList>
    </citation>
    <scope>NUCLEOTIDE SEQUENCE [LARGE SCALE GENOMIC DNA]</scope>
    <source>
        <strain evidence="16">NRRL YB-2248</strain>
    </source>
</reference>
<keyword evidence="3" id="KW-0813">Transport</keyword>
<evidence type="ECO:0000313" key="15">
    <source>
        <dbReference type="EMBL" id="ODV84399.1"/>
    </source>
</evidence>
<dbReference type="GO" id="GO:0015385">
    <property type="term" value="F:sodium:proton antiporter activity"/>
    <property type="evidence" value="ECO:0007669"/>
    <property type="project" value="InterPro"/>
</dbReference>
<evidence type="ECO:0000256" key="2">
    <source>
        <dbReference type="ARBA" id="ARBA00005248"/>
    </source>
</evidence>
<dbReference type="Pfam" id="PF00999">
    <property type="entry name" value="Na_H_Exchanger"/>
    <property type="match status" value="1"/>
</dbReference>
<feature type="region of interest" description="Disordered" evidence="11">
    <location>
        <begin position="513"/>
        <end position="631"/>
    </location>
</feature>
<feature type="transmembrane region" description="Helical" evidence="12">
    <location>
        <begin position="68"/>
        <end position="90"/>
    </location>
</feature>
<keyword evidence="8" id="KW-0406">Ion transport</keyword>
<sequence length="1066" mass="117907">MVWSHLNPDKAHVAYAVIAVFSAMFSLCSLFVKEKLYIGEATVASIFGLIVGPHCLNWFDPETWGNELYITLEISRVLLCIEIIAVAVELPKKYIWKHWKGVFLLLIPVMTTGWLVIGLFIWAIIPGLNFGHGLLISACITATDPVLAQAVVGKGKFAKRVPAHLRNLLSAESACNDGVSVPFVYLSLNIIVHAGNAGEIAKDWITVTVLYECLFGCILGATLGFLGRKAIRFAEEKDLIDRESFLAFYILLALLCAGFGSILGVDDLLASFAAGAAFSWDGWFTERTEETHVSTVIDLLLNLAYFVYFGSIIPWADFNNKDLGLDWWRLVCLGLVVLVLRRIPAVLAIKPFNPDIKNWKEALFVGHFGPIGVGAVFAAIIAIGDLEADVLGIEHGPTDAYTTEHEYYQLIRIIWPVVTFLILTSIIVHGSSVAVLTLGRHLQTMTFTMTLTRVETEGGGWTSRLPKLEKSSTSFSIKRIDTMAPSEMSNNNNNNNLLGGDEVGSRISRSTTFEENTAQHGSGHTVRPAGGMKRRKKKRRLQRQIKEKGRKVPPVSETLDLRKNNNISTDDELEDRKEQVEEQEEGGGGHAMESTVVAEGSSTSQEEHSGNVTQLPTIEIRTREGDDMDDVPLVRVRSSDEAMEKLQEVYHIDESTLQPKLDDDGELRIPAYGYDDGSQLIIEDQHGEVLHTVQSKISARSEENKSEDEKESVHSLSSLKKKINFFAEKAHHQSNDDEYQYKAAVQPEESINSLVNKATPARKLFLGSRSKKPSKKTDSDAPQSQRFHGYRIDDNIIIENDEGEIVGRYKVNQKTEQSSSNAPAAPGMSRERSNTFGQRALRMMGLGRSSAASSSAGVGEASNQGGGLYSHNEDGSVGSLGPYDAEKNQRGNDDLIPDPDDESEMNLTNEAKFQRKLRGFLNADSRMVLVSSNDSKKVDVKKKQPTGSSGRASHQKKRKQLGVKRQLTGLPQNDSPGLADRKHFDTDSEEEEEDSEIDDGVNHSDIDSDSNDDDDDDYMANDQSTGARMLQGESEYEMARRLAALNVEANTNRDSDDEESEPITKY</sequence>
<feature type="compositionally biased region" description="Polar residues" evidence="11">
    <location>
        <begin position="513"/>
        <end position="522"/>
    </location>
</feature>
<keyword evidence="4" id="KW-0050">Antiport</keyword>
<accession>A0A1E4SY23</accession>
<evidence type="ECO:0000259" key="13">
    <source>
        <dbReference type="Pfam" id="PF00999"/>
    </source>
</evidence>
<dbReference type="STRING" id="983967.A0A1E4SY23"/>
<name>A0A1E4SY23_9ASCO</name>
<organism evidence="15 16">
    <name type="scientific">[Candida] arabinofermentans NRRL YB-2248</name>
    <dbReference type="NCBI Taxonomy" id="983967"/>
    <lineage>
        <taxon>Eukaryota</taxon>
        <taxon>Fungi</taxon>
        <taxon>Dikarya</taxon>
        <taxon>Ascomycota</taxon>
        <taxon>Saccharomycotina</taxon>
        <taxon>Pichiomycetes</taxon>
        <taxon>Pichiales</taxon>
        <taxon>Pichiaceae</taxon>
        <taxon>Ogataea</taxon>
        <taxon>Ogataea/Candida clade</taxon>
    </lineage>
</organism>
<evidence type="ECO:0000256" key="6">
    <source>
        <dbReference type="ARBA" id="ARBA00022989"/>
    </source>
</evidence>
<feature type="compositionally biased region" description="Basic residues" evidence="11">
    <location>
        <begin position="532"/>
        <end position="551"/>
    </location>
</feature>
<feature type="compositionally biased region" description="Basic and acidic residues" evidence="11">
    <location>
        <begin position="699"/>
        <end position="713"/>
    </location>
</feature>
<dbReference type="GO" id="GO:0005886">
    <property type="term" value="C:plasma membrane"/>
    <property type="evidence" value="ECO:0007669"/>
    <property type="project" value="InterPro"/>
</dbReference>
<feature type="transmembrane region" description="Helical" evidence="12">
    <location>
        <begin position="37"/>
        <end position="56"/>
    </location>
</feature>
<dbReference type="GO" id="GO:0120029">
    <property type="term" value="P:proton export across plasma membrane"/>
    <property type="evidence" value="ECO:0007669"/>
    <property type="project" value="InterPro"/>
</dbReference>
<dbReference type="Proteomes" id="UP000094801">
    <property type="component" value="Unassembled WGS sequence"/>
</dbReference>
<keyword evidence="9 12" id="KW-0472">Membrane</keyword>
<dbReference type="InterPro" id="IPR004712">
    <property type="entry name" value="Na+/H+_antiporter_fungi"/>
</dbReference>
<feature type="compositionally biased region" description="Acidic residues" evidence="11">
    <location>
        <begin position="895"/>
        <end position="904"/>
    </location>
</feature>
<feature type="transmembrane region" description="Helical" evidence="12">
    <location>
        <begin position="12"/>
        <end position="32"/>
    </location>
</feature>
<dbReference type="PANTHER" id="PTHR31382:SF4">
    <property type="entry name" value="NA(+)_H(+) ANTIPORTER"/>
    <property type="match status" value="1"/>
</dbReference>
<feature type="domain" description="Alkali metal cation/H+ antiporter Nha1 C-terminal" evidence="14">
    <location>
        <begin position="461"/>
        <end position="1058"/>
    </location>
</feature>
<feature type="region of interest" description="Disordered" evidence="11">
    <location>
        <begin position="762"/>
        <end position="794"/>
    </location>
</feature>
<feature type="compositionally biased region" description="Polar residues" evidence="11">
    <location>
        <begin position="600"/>
        <end position="616"/>
    </location>
</feature>
<dbReference type="Pfam" id="PF08619">
    <property type="entry name" value="Nha1_C"/>
    <property type="match status" value="1"/>
</dbReference>
<feature type="transmembrane region" description="Helical" evidence="12">
    <location>
        <begin position="327"/>
        <end position="349"/>
    </location>
</feature>
<dbReference type="AlphaFoldDB" id="A0A1E4SY23"/>
<feature type="compositionally biased region" description="Low complexity" evidence="11">
    <location>
        <begin position="845"/>
        <end position="862"/>
    </location>
</feature>
<feature type="domain" description="Cation/H+ exchanger transmembrane" evidence="13">
    <location>
        <begin position="25"/>
        <end position="436"/>
    </location>
</feature>
<dbReference type="GO" id="GO:0036376">
    <property type="term" value="P:sodium ion export across plasma membrane"/>
    <property type="evidence" value="ECO:0007669"/>
    <property type="project" value="InterPro"/>
</dbReference>
<gene>
    <name evidence="15" type="ORF">CANARDRAFT_8752</name>
</gene>
<feature type="region of interest" description="Disordered" evidence="11">
    <location>
        <begin position="808"/>
        <end position="910"/>
    </location>
</feature>
<feature type="transmembrane region" description="Helical" evidence="12">
    <location>
        <begin position="204"/>
        <end position="226"/>
    </location>
</feature>
<dbReference type="EMBL" id="KV453857">
    <property type="protein sequence ID" value="ODV84399.1"/>
    <property type="molecule type" value="Genomic_DNA"/>
</dbReference>
<feature type="compositionally biased region" description="Acidic residues" evidence="11">
    <location>
        <begin position="987"/>
        <end position="999"/>
    </location>
</feature>